<dbReference type="Gene3D" id="2.40.10.10">
    <property type="entry name" value="Trypsin-like serine proteases"/>
    <property type="match status" value="1"/>
</dbReference>
<reference evidence="8 9" key="1">
    <citation type="journal article" date="2018" name="Elife">
        <title>Firefly genomes illuminate parallel origins of bioluminescence in beetles.</title>
        <authorList>
            <person name="Fallon T.R."/>
            <person name="Lower S.E."/>
            <person name="Chang C.H."/>
            <person name="Bessho-Uehara M."/>
            <person name="Martin G.J."/>
            <person name="Bewick A.J."/>
            <person name="Behringer M."/>
            <person name="Debat H.J."/>
            <person name="Wong I."/>
            <person name="Day J.C."/>
            <person name="Suvorov A."/>
            <person name="Silva C.J."/>
            <person name="Stanger-Hall K.F."/>
            <person name="Hall D.W."/>
            <person name="Schmitz R.J."/>
            <person name="Nelson D.R."/>
            <person name="Lewis S.M."/>
            <person name="Shigenobu S."/>
            <person name="Bybee S.M."/>
            <person name="Larracuente A.M."/>
            <person name="Oba Y."/>
            <person name="Weng J.K."/>
        </authorList>
    </citation>
    <scope>NUCLEOTIDE SEQUENCE [LARGE SCALE GENOMIC DNA]</scope>
    <source>
        <strain evidence="8">1611_PpyrPB1</strain>
        <tissue evidence="8">Whole body</tissue>
    </source>
</reference>
<dbReference type="PRINTS" id="PR00722">
    <property type="entry name" value="CHYMOTRYPSIN"/>
</dbReference>
<dbReference type="SUPFAM" id="SSF50494">
    <property type="entry name" value="Trypsin-like serine proteases"/>
    <property type="match status" value="1"/>
</dbReference>
<evidence type="ECO:0000256" key="2">
    <source>
        <dbReference type="ARBA" id="ARBA00022670"/>
    </source>
</evidence>
<proteinExistence type="inferred from homology"/>
<dbReference type="PROSITE" id="PS00135">
    <property type="entry name" value="TRYPSIN_SER"/>
    <property type="match status" value="1"/>
</dbReference>
<dbReference type="InterPro" id="IPR050430">
    <property type="entry name" value="Peptidase_S1"/>
</dbReference>
<dbReference type="PANTHER" id="PTHR24276">
    <property type="entry name" value="POLYSERASE-RELATED"/>
    <property type="match status" value="1"/>
</dbReference>
<dbReference type="EMBL" id="VVIM01000003">
    <property type="protein sequence ID" value="KAB0801383.1"/>
    <property type="molecule type" value="Genomic_DNA"/>
</dbReference>
<evidence type="ECO:0000313" key="8">
    <source>
        <dbReference type="EMBL" id="KAB0801383.1"/>
    </source>
</evidence>
<dbReference type="SMART" id="SM00020">
    <property type="entry name" value="Tryp_SPc"/>
    <property type="match status" value="1"/>
</dbReference>
<dbReference type="FunFam" id="2.40.10.10:FF:000034">
    <property type="entry name" value="Eupolytin"/>
    <property type="match status" value="1"/>
</dbReference>
<organism evidence="8 9">
    <name type="scientific">Photinus pyralis</name>
    <name type="common">Common eastern firefly</name>
    <name type="synonym">Lampyris pyralis</name>
    <dbReference type="NCBI Taxonomy" id="7054"/>
    <lineage>
        <taxon>Eukaryota</taxon>
        <taxon>Metazoa</taxon>
        <taxon>Ecdysozoa</taxon>
        <taxon>Arthropoda</taxon>
        <taxon>Hexapoda</taxon>
        <taxon>Insecta</taxon>
        <taxon>Pterygota</taxon>
        <taxon>Neoptera</taxon>
        <taxon>Endopterygota</taxon>
        <taxon>Coleoptera</taxon>
        <taxon>Polyphaga</taxon>
        <taxon>Elateriformia</taxon>
        <taxon>Elateroidea</taxon>
        <taxon>Lampyridae</taxon>
        <taxon>Lampyrinae</taxon>
        <taxon>Photinus</taxon>
    </lineage>
</organism>
<dbReference type="Pfam" id="PF00089">
    <property type="entry name" value="Trypsin"/>
    <property type="match status" value="1"/>
</dbReference>
<evidence type="ECO:0000256" key="6">
    <source>
        <dbReference type="RuleBase" id="RU363034"/>
    </source>
</evidence>
<keyword evidence="5" id="KW-1015">Disulfide bond</keyword>
<sequence length="261" mass="28208">MYPSRMMNLIVAILAFVTIFCFTYGHLIKSQRIMGGSAADMTTFSFQLSLRYENVHQCGAVLISAQTALTAAHCLYNDYNLAIQVEDLSVFGGSAYLDQGTGVNLRSVVKHSGYLPNKPFDDIAVLILQDVIGNNMVSPIALPTPNAVIEAGSKANVSGWGSLELYGDMSNLLHYVEIEVVDDNVCVDIYSTITPVTDDMVCAGSSEDGKDACYGDSGGPLTQNGMLIGIVSWGRKCGSAKYPGVYTRVDKYLDFIDSHII</sequence>
<dbReference type="InterPro" id="IPR009003">
    <property type="entry name" value="Peptidase_S1_PA"/>
</dbReference>
<evidence type="ECO:0000256" key="3">
    <source>
        <dbReference type="ARBA" id="ARBA00022801"/>
    </source>
</evidence>
<evidence type="ECO:0000256" key="1">
    <source>
        <dbReference type="ARBA" id="ARBA00007664"/>
    </source>
</evidence>
<name>A0A5N4AVU7_PHOPY</name>
<dbReference type="GO" id="GO:0006508">
    <property type="term" value="P:proteolysis"/>
    <property type="evidence" value="ECO:0007669"/>
    <property type="project" value="UniProtKB-KW"/>
</dbReference>
<dbReference type="PANTHER" id="PTHR24276:SF91">
    <property type="entry name" value="AT26814P-RELATED"/>
    <property type="match status" value="1"/>
</dbReference>
<dbReference type="InterPro" id="IPR033116">
    <property type="entry name" value="TRYPSIN_SER"/>
</dbReference>
<keyword evidence="3 6" id="KW-0378">Hydrolase</keyword>
<dbReference type="Proteomes" id="UP000327044">
    <property type="component" value="Unassembled WGS sequence"/>
</dbReference>
<dbReference type="InterPro" id="IPR001314">
    <property type="entry name" value="Peptidase_S1A"/>
</dbReference>
<dbReference type="InterPro" id="IPR018114">
    <property type="entry name" value="TRYPSIN_HIS"/>
</dbReference>
<keyword evidence="9" id="KW-1185">Reference proteome</keyword>
<gene>
    <name evidence="8" type="ORF">PPYR_05737</name>
</gene>
<evidence type="ECO:0000313" key="9">
    <source>
        <dbReference type="Proteomes" id="UP000327044"/>
    </source>
</evidence>
<evidence type="ECO:0000256" key="5">
    <source>
        <dbReference type="ARBA" id="ARBA00023157"/>
    </source>
</evidence>
<dbReference type="GO" id="GO:0004252">
    <property type="term" value="F:serine-type endopeptidase activity"/>
    <property type="evidence" value="ECO:0007669"/>
    <property type="project" value="InterPro"/>
</dbReference>
<comment type="caution">
    <text evidence="8">The sequence shown here is derived from an EMBL/GenBank/DDBJ whole genome shotgun (WGS) entry which is preliminary data.</text>
</comment>
<accession>A0A5N4AVU7</accession>
<evidence type="ECO:0000259" key="7">
    <source>
        <dbReference type="PROSITE" id="PS50240"/>
    </source>
</evidence>
<evidence type="ECO:0000256" key="4">
    <source>
        <dbReference type="ARBA" id="ARBA00022825"/>
    </source>
</evidence>
<protein>
    <recommendedName>
        <fullName evidence="7">Peptidase S1 domain-containing protein</fullName>
    </recommendedName>
</protein>
<dbReference type="CDD" id="cd00190">
    <property type="entry name" value="Tryp_SPc"/>
    <property type="match status" value="1"/>
</dbReference>
<dbReference type="InParanoid" id="A0A5N4AVU7"/>
<dbReference type="PROSITE" id="PS00134">
    <property type="entry name" value="TRYPSIN_HIS"/>
    <property type="match status" value="1"/>
</dbReference>
<comment type="similarity">
    <text evidence="1">Belongs to the peptidase S1 family.</text>
</comment>
<dbReference type="InterPro" id="IPR043504">
    <property type="entry name" value="Peptidase_S1_PA_chymotrypsin"/>
</dbReference>
<keyword evidence="2 6" id="KW-0645">Protease</keyword>
<dbReference type="PROSITE" id="PS50240">
    <property type="entry name" value="TRYPSIN_DOM"/>
    <property type="match status" value="1"/>
</dbReference>
<keyword evidence="4 6" id="KW-0720">Serine protease</keyword>
<feature type="domain" description="Peptidase S1" evidence="7">
    <location>
        <begin position="33"/>
        <end position="261"/>
    </location>
</feature>
<dbReference type="AlphaFoldDB" id="A0A5N4AVU7"/>
<dbReference type="InterPro" id="IPR001254">
    <property type="entry name" value="Trypsin_dom"/>
</dbReference>